<dbReference type="Gene3D" id="3.30.1130.10">
    <property type="match status" value="1"/>
</dbReference>
<dbReference type="PANTHER" id="PTHR42844">
    <property type="entry name" value="DIHYDRONEOPTERIN ALDOLASE 1-RELATED"/>
    <property type="match status" value="1"/>
</dbReference>
<dbReference type="PANTHER" id="PTHR42844:SF1">
    <property type="entry name" value="DIHYDRONEOPTERIN ALDOLASE 1-RELATED"/>
    <property type="match status" value="1"/>
</dbReference>
<reference evidence="8" key="1">
    <citation type="submission" date="2020-10" db="EMBL/GenBank/DDBJ databases">
        <authorList>
            <person name="Gilroy R."/>
        </authorList>
    </citation>
    <scope>NUCLEOTIDE SEQUENCE</scope>
    <source>
        <strain evidence="8">B1-20833</strain>
    </source>
</reference>
<dbReference type="InterPro" id="IPR006156">
    <property type="entry name" value="Dihydroneopterin_aldolase"/>
</dbReference>
<dbReference type="SUPFAM" id="SSF55620">
    <property type="entry name" value="Tetrahydrobiopterin biosynthesis enzymes-like"/>
    <property type="match status" value="1"/>
</dbReference>
<accession>A0A9D9EQT3</accession>
<dbReference type="SMART" id="SM00905">
    <property type="entry name" value="FolB"/>
    <property type="match status" value="1"/>
</dbReference>
<evidence type="ECO:0000259" key="7">
    <source>
        <dbReference type="SMART" id="SM00905"/>
    </source>
</evidence>
<dbReference type="Proteomes" id="UP000823661">
    <property type="component" value="Unassembled WGS sequence"/>
</dbReference>
<evidence type="ECO:0000313" key="8">
    <source>
        <dbReference type="EMBL" id="MBO8451948.1"/>
    </source>
</evidence>
<dbReference type="AlphaFoldDB" id="A0A9D9EQT3"/>
<protein>
    <recommendedName>
        <fullName evidence="6">7,8-dihydroneopterin aldolase</fullName>
        <ecNumber evidence="6">4.1.2.25</ecNumber>
    </recommendedName>
</protein>
<evidence type="ECO:0000256" key="1">
    <source>
        <dbReference type="ARBA" id="ARBA00001353"/>
    </source>
</evidence>
<dbReference type="InterPro" id="IPR043133">
    <property type="entry name" value="GTP-CH-I_C/QueF"/>
</dbReference>
<evidence type="ECO:0000256" key="5">
    <source>
        <dbReference type="ARBA" id="ARBA00023239"/>
    </source>
</evidence>
<proteinExistence type="inferred from homology"/>
<organism evidence="8 9">
    <name type="scientific">Candidatus Cryptobacteroides intestinavium</name>
    <dbReference type="NCBI Taxonomy" id="2840766"/>
    <lineage>
        <taxon>Bacteria</taxon>
        <taxon>Pseudomonadati</taxon>
        <taxon>Bacteroidota</taxon>
        <taxon>Bacteroidia</taxon>
        <taxon>Bacteroidales</taxon>
        <taxon>Candidatus Cryptobacteroides</taxon>
    </lineage>
</organism>
<dbReference type="GO" id="GO:0004150">
    <property type="term" value="F:dihydroneopterin aldolase activity"/>
    <property type="evidence" value="ECO:0007669"/>
    <property type="project" value="UniProtKB-UniRule"/>
</dbReference>
<comment type="pathway">
    <text evidence="2 6">Cofactor biosynthesis; tetrahydrofolate biosynthesis; 2-amino-4-hydroxy-6-hydroxymethyl-7,8-dihydropteridine diphosphate from 7,8-dihydroneopterin triphosphate: step 3/4.</text>
</comment>
<dbReference type="NCBIfam" id="TIGR00525">
    <property type="entry name" value="folB"/>
    <property type="match status" value="1"/>
</dbReference>
<reference evidence="8" key="2">
    <citation type="journal article" date="2021" name="PeerJ">
        <title>Extensive microbial diversity within the chicken gut microbiome revealed by metagenomics and culture.</title>
        <authorList>
            <person name="Gilroy R."/>
            <person name="Ravi A."/>
            <person name="Getino M."/>
            <person name="Pursley I."/>
            <person name="Horton D.L."/>
            <person name="Alikhan N.F."/>
            <person name="Baker D."/>
            <person name="Gharbi K."/>
            <person name="Hall N."/>
            <person name="Watson M."/>
            <person name="Adriaenssens E.M."/>
            <person name="Foster-Nyarko E."/>
            <person name="Jarju S."/>
            <person name="Secka A."/>
            <person name="Antonio M."/>
            <person name="Oren A."/>
            <person name="Chaudhuri R.R."/>
            <person name="La Ragione R."/>
            <person name="Hildebrand F."/>
            <person name="Pallen M.J."/>
        </authorList>
    </citation>
    <scope>NUCLEOTIDE SEQUENCE</scope>
    <source>
        <strain evidence="8">B1-20833</strain>
    </source>
</reference>
<dbReference type="EMBL" id="JADIMI010000034">
    <property type="protein sequence ID" value="MBO8451948.1"/>
    <property type="molecule type" value="Genomic_DNA"/>
</dbReference>
<comment type="caution">
    <text evidence="8">The sequence shown here is derived from an EMBL/GenBank/DDBJ whole genome shotgun (WGS) entry which is preliminary data.</text>
</comment>
<dbReference type="GO" id="GO:0046654">
    <property type="term" value="P:tetrahydrofolate biosynthetic process"/>
    <property type="evidence" value="ECO:0007669"/>
    <property type="project" value="UniProtKB-UniRule"/>
</dbReference>
<keyword evidence="5 6" id="KW-0456">Lyase</keyword>
<comment type="function">
    <text evidence="6">Catalyzes the conversion of 7,8-dihydroneopterin to 6-hydroxymethyl-7,8-dihydropterin.</text>
</comment>
<dbReference type="GO" id="GO:0005737">
    <property type="term" value="C:cytoplasm"/>
    <property type="evidence" value="ECO:0007669"/>
    <property type="project" value="TreeGrafter"/>
</dbReference>
<evidence type="ECO:0000256" key="4">
    <source>
        <dbReference type="ARBA" id="ARBA00022909"/>
    </source>
</evidence>
<dbReference type="NCBIfam" id="TIGR00526">
    <property type="entry name" value="folB_dom"/>
    <property type="match status" value="1"/>
</dbReference>
<dbReference type="GO" id="GO:0046656">
    <property type="term" value="P:folic acid biosynthetic process"/>
    <property type="evidence" value="ECO:0007669"/>
    <property type="project" value="UniProtKB-UniRule"/>
</dbReference>
<name>A0A9D9EQT3_9BACT</name>
<comment type="similarity">
    <text evidence="3 6">Belongs to the DHNA family.</text>
</comment>
<comment type="catalytic activity">
    <reaction evidence="1 6">
        <text>7,8-dihydroneopterin = 6-hydroxymethyl-7,8-dihydropterin + glycolaldehyde</text>
        <dbReference type="Rhea" id="RHEA:10540"/>
        <dbReference type="ChEBI" id="CHEBI:17001"/>
        <dbReference type="ChEBI" id="CHEBI:17071"/>
        <dbReference type="ChEBI" id="CHEBI:44841"/>
        <dbReference type="EC" id="4.1.2.25"/>
    </reaction>
</comment>
<evidence type="ECO:0000256" key="6">
    <source>
        <dbReference type="RuleBase" id="RU362079"/>
    </source>
</evidence>
<evidence type="ECO:0000313" key="9">
    <source>
        <dbReference type="Proteomes" id="UP000823661"/>
    </source>
</evidence>
<evidence type="ECO:0000256" key="2">
    <source>
        <dbReference type="ARBA" id="ARBA00005013"/>
    </source>
</evidence>
<dbReference type="InterPro" id="IPR006157">
    <property type="entry name" value="FolB_dom"/>
</dbReference>
<feature type="domain" description="Dihydroneopterin aldolase/epimerase" evidence="7">
    <location>
        <begin position="7"/>
        <end position="119"/>
    </location>
</feature>
<dbReference type="EC" id="4.1.2.25" evidence="6"/>
<gene>
    <name evidence="8" type="primary">folB</name>
    <name evidence="8" type="ORF">IAC06_03575</name>
</gene>
<keyword evidence="4 6" id="KW-0289">Folate biosynthesis</keyword>
<sequence>MEKNGTIELEGMEFTAFHGCLEHERREGNLFTVDFKGEVDISKAAETDALEDTLDYGKIYDIVAEQMRTPSNLLENVTYRIASAIRREFPYIGQFSVRVSKRNPPVSGTAAWSRVTLSCHPEPHSSCHSERSEGSEI</sequence>
<dbReference type="Pfam" id="PF02152">
    <property type="entry name" value="FolB"/>
    <property type="match status" value="1"/>
</dbReference>
<evidence type="ECO:0000256" key="3">
    <source>
        <dbReference type="ARBA" id="ARBA00005708"/>
    </source>
</evidence>